<evidence type="ECO:0000256" key="11">
    <source>
        <dbReference type="SAM" id="Phobius"/>
    </source>
</evidence>
<dbReference type="InterPro" id="IPR001851">
    <property type="entry name" value="ABC_transp_permease"/>
</dbReference>
<evidence type="ECO:0000313" key="12">
    <source>
        <dbReference type="EMBL" id="PKY66376.1"/>
    </source>
</evidence>
<evidence type="ECO:0000256" key="9">
    <source>
        <dbReference type="ARBA" id="ARBA00035611"/>
    </source>
</evidence>
<evidence type="ECO:0000256" key="1">
    <source>
        <dbReference type="ARBA" id="ARBA00004651"/>
    </source>
</evidence>
<comment type="caution">
    <text evidence="12">The sequence shown here is derived from an EMBL/GenBank/DDBJ whole genome shotgun (WGS) entry which is preliminary data.</text>
</comment>
<dbReference type="GO" id="GO:0005886">
    <property type="term" value="C:plasma membrane"/>
    <property type="evidence" value="ECO:0007669"/>
    <property type="project" value="UniProtKB-SubCell"/>
</dbReference>
<dbReference type="OrthoDB" id="3468954at2"/>
<name>A0A2I1I5F6_9ACTO</name>
<keyword evidence="4" id="KW-0997">Cell inner membrane</keyword>
<feature type="transmembrane region" description="Helical" evidence="11">
    <location>
        <begin position="94"/>
        <end position="116"/>
    </location>
</feature>
<evidence type="ECO:0000256" key="5">
    <source>
        <dbReference type="ARBA" id="ARBA00022597"/>
    </source>
</evidence>
<organism evidence="12 13">
    <name type="scientific">Schaalia turicensis</name>
    <dbReference type="NCBI Taxonomy" id="131111"/>
    <lineage>
        <taxon>Bacteria</taxon>
        <taxon>Bacillati</taxon>
        <taxon>Actinomycetota</taxon>
        <taxon>Actinomycetes</taxon>
        <taxon>Actinomycetales</taxon>
        <taxon>Actinomycetaceae</taxon>
        <taxon>Schaalia</taxon>
    </lineage>
</organism>
<dbReference type="AlphaFoldDB" id="A0A2I1I5F6"/>
<sequence length="400" mass="41838">MSRLPFDASRLGQAGIMGILVLALMIFFQFITGSHMLASANLQNIVTGNAHIFVLAIGMVMVVTIGQLDLSVGSVAAFSSMSTAIIIADLGLPWWVGLLLGMLIGAFVGLIQGLFVAKVGLPAFIVTVGGMIILRGGVQWESQALSVPLPHGFQTLGSGYLPSWGSIFGIDTATVIVGVITAVVAVTSIVRTYLRRRARLGLQGVDYRPWVKSAIVVVLVGVFTWLFGTGREGTSFPVPGVMVLVLIFIYHFMSTRTQFGRHLQAVGGNIQAASLSGVHVTKIQCLVMVNMGILSALAGMMFAGRATAAGPQDGLLWELEAIAAVFIGGAAVAGGRGSVFGAVLGATLMAVLSNGLLLVGLGSDRAQVVKGIVLLAAVTLDVYGKKQSPLHELSRTQFSF</sequence>
<feature type="transmembrane region" description="Helical" evidence="11">
    <location>
        <begin position="340"/>
        <end position="361"/>
    </location>
</feature>
<keyword evidence="2" id="KW-0813">Transport</keyword>
<keyword evidence="7 11" id="KW-1133">Transmembrane helix</keyword>
<keyword evidence="3" id="KW-1003">Cell membrane</keyword>
<evidence type="ECO:0000256" key="4">
    <source>
        <dbReference type="ARBA" id="ARBA00022519"/>
    </source>
</evidence>
<keyword evidence="6 11" id="KW-0812">Transmembrane</keyword>
<protein>
    <recommendedName>
        <fullName evidence="10">Xylose transport system permease protein XylH</fullName>
    </recommendedName>
</protein>
<evidence type="ECO:0000256" key="6">
    <source>
        <dbReference type="ARBA" id="ARBA00022692"/>
    </source>
</evidence>
<dbReference type="PANTHER" id="PTHR32196">
    <property type="entry name" value="ABC TRANSPORTER PERMEASE PROTEIN YPHD-RELATED-RELATED"/>
    <property type="match status" value="1"/>
</dbReference>
<gene>
    <name evidence="12" type="ORF">CYJ25_03865</name>
</gene>
<feature type="transmembrane region" description="Helical" evidence="11">
    <location>
        <begin position="12"/>
        <end position="32"/>
    </location>
</feature>
<dbReference type="PANTHER" id="PTHR32196:SF32">
    <property type="entry name" value="XYLOSE TRANSPORT SYSTEM PERMEASE PROTEIN XYLH"/>
    <property type="match status" value="1"/>
</dbReference>
<keyword evidence="5" id="KW-0762">Sugar transport</keyword>
<comment type="function">
    <text evidence="9">Part of the binding-protein-dependent transport system for D-xylose. Probably responsible for the translocation of the substrate across the membrane.</text>
</comment>
<dbReference type="EMBL" id="PKKJ01000003">
    <property type="protein sequence ID" value="PKY66376.1"/>
    <property type="molecule type" value="Genomic_DNA"/>
</dbReference>
<feature type="transmembrane region" description="Helical" evidence="11">
    <location>
        <begin position="167"/>
        <end position="190"/>
    </location>
</feature>
<evidence type="ECO:0000256" key="7">
    <source>
        <dbReference type="ARBA" id="ARBA00022989"/>
    </source>
</evidence>
<reference evidence="12 13" key="1">
    <citation type="submission" date="2017-12" db="EMBL/GenBank/DDBJ databases">
        <title>Phylogenetic diversity of female urinary microbiome.</title>
        <authorList>
            <person name="Thomas-White K."/>
            <person name="Wolfe A.J."/>
        </authorList>
    </citation>
    <scope>NUCLEOTIDE SEQUENCE [LARGE SCALE GENOMIC DNA]</scope>
    <source>
        <strain evidence="12 13">UMB0250</strain>
    </source>
</reference>
<feature type="transmembrane region" description="Helical" evidence="11">
    <location>
        <begin position="44"/>
        <end position="63"/>
    </location>
</feature>
<dbReference type="CDD" id="cd06579">
    <property type="entry name" value="TM_PBP1_transp_AraH_like"/>
    <property type="match status" value="1"/>
</dbReference>
<feature type="transmembrane region" description="Helical" evidence="11">
    <location>
        <begin position="210"/>
        <end position="228"/>
    </location>
</feature>
<accession>A0A2I1I5F6</accession>
<feature type="transmembrane region" description="Helical" evidence="11">
    <location>
        <begin position="234"/>
        <end position="253"/>
    </location>
</feature>
<dbReference type="Pfam" id="PF02653">
    <property type="entry name" value="BPD_transp_2"/>
    <property type="match status" value="1"/>
</dbReference>
<dbReference type="Proteomes" id="UP000234545">
    <property type="component" value="Unassembled WGS sequence"/>
</dbReference>
<evidence type="ECO:0000256" key="8">
    <source>
        <dbReference type="ARBA" id="ARBA00023136"/>
    </source>
</evidence>
<feature type="transmembrane region" description="Helical" evidence="11">
    <location>
        <begin position="285"/>
        <end position="303"/>
    </location>
</feature>
<evidence type="ECO:0000256" key="3">
    <source>
        <dbReference type="ARBA" id="ARBA00022475"/>
    </source>
</evidence>
<evidence type="ECO:0000256" key="2">
    <source>
        <dbReference type="ARBA" id="ARBA00022448"/>
    </source>
</evidence>
<dbReference type="GO" id="GO:0022857">
    <property type="term" value="F:transmembrane transporter activity"/>
    <property type="evidence" value="ECO:0007669"/>
    <property type="project" value="InterPro"/>
</dbReference>
<comment type="subcellular location">
    <subcellularLocation>
        <location evidence="1">Cell membrane</location>
        <topology evidence="1">Multi-pass membrane protein</topology>
    </subcellularLocation>
</comment>
<evidence type="ECO:0000313" key="13">
    <source>
        <dbReference type="Proteomes" id="UP000234545"/>
    </source>
</evidence>
<proteinExistence type="predicted"/>
<dbReference type="RefSeq" id="WP_101627890.1">
    <property type="nucleotide sequence ID" value="NZ_PKKJ01000003.1"/>
</dbReference>
<feature type="transmembrane region" description="Helical" evidence="11">
    <location>
        <begin position="123"/>
        <end position="140"/>
    </location>
</feature>
<keyword evidence="8 11" id="KW-0472">Membrane</keyword>
<evidence type="ECO:0000256" key="10">
    <source>
        <dbReference type="ARBA" id="ARBA00035686"/>
    </source>
</evidence>